<evidence type="ECO:0000256" key="6">
    <source>
        <dbReference type="ARBA" id="ARBA00023136"/>
    </source>
</evidence>
<evidence type="ECO:0000256" key="8">
    <source>
        <dbReference type="SAM" id="Phobius"/>
    </source>
</evidence>
<evidence type="ECO:0000256" key="7">
    <source>
        <dbReference type="SAM" id="MobiDB-lite"/>
    </source>
</evidence>
<keyword evidence="2 8" id="KW-0812">Transmembrane</keyword>
<evidence type="ECO:0000313" key="10">
    <source>
        <dbReference type="EMBL" id="CAK9162272.1"/>
    </source>
</evidence>
<keyword evidence="4 8" id="KW-1133">Transmembrane helix</keyword>
<protein>
    <recommendedName>
        <fullName evidence="12">Seipin</fullName>
    </recommendedName>
</protein>
<dbReference type="Pfam" id="PF06775">
    <property type="entry name" value="Seipin"/>
    <property type="match status" value="1"/>
</dbReference>
<name>A0ABC8SRP5_9AQUA</name>
<evidence type="ECO:0008006" key="12">
    <source>
        <dbReference type="Google" id="ProtNLM"/>
    </source>
</evidence>
<evidence type="ECO:0000313" key="9">
    <source>
        <dbReference type="EMBL" id="CAK9159814.1"/>
    </source>
</evidence>
<feature type="region of interest" description="Disordered" evidence="7">
    <location>
        <begin position="390"/>
        <end position="411"/>
    </location>
</feature>
<dbReference type="GO" id="GO:0140042">
    <property type="term" value="P:lipid droplet formation"/>
    <property type="evidence" value="ECO:0007669"/>
    <property type="project" value="UniProtKB-ARBA"/>
</dbReference>
<evidence type="ECO:0000256" key="3">
    <source>
        <dbReference type="ARBA" id="ARBA00022824"/>
    </source>
</evidence>
<feature type="transmembrane region" description="Helical" evidence="8">
    <location>
        <begin position="31"/>
        <end position="51"/>
    </location>
</feature>
<keyword evidence="6 8" id="KW-0472">Membrane</keyword>
<keyword evidence="5" id="KW-0443">Lipid metabolism</keyword>
<dbReference type="InterPro" id="IPR009617">
    <property type="entry name" value="Seipin"/>
</dbReference>
<organism evidence="9 11">
    <name type="scientific">Ilex paraguariensis</name>
    <name type="common">yerba mate</name>
    <dbReference type="NCBI Taxonomy" id="185542"/>
    <lineage>
        <taxon>Eukaryota</taxon>
        <taxon>Viridiplantae</taxon>
        <taxon>Streptophyta</taxon>
        <taxon>Embryophyta</taxon>
        <taxon>Tracheophyta</taxon>
        <taxon>Spermatophyta</taxon>
        <taxon>Magnoliopsida</taxon>
        <taxon>eudicotyledons</taxon>
        <taxon>Gunneridae</taxon>
        <taxon>Pentapetalae</taxon>
        <taxon>asterids</taxon>
        <taxon>campanulids</taxon>
        <taxon>Aquifoliales</taxon>
        <taxon>Aquifoliaceae</taxon>
        <taxon>Ilex</taxon>
    </lineage>
</organism>
<evidence type="ECO:0000313" key="11">
    <source>
        <dbReference type="Proteomes" id="UP001642360"/>
    </source>
</evidence>
<evidence type="ECO:0000256" key="1">
    <source>
        <dbReference type="ARBA" id="ARBA00004477"/>
    </source>
</evidence>
<feature type="transmembrane region" description="Helical" evidence="8">
    <location>
        <begin position="297"/>
        <end position="320"/>
    </location>
</feature>
<accession>A0ABC8SRP5</accession>
<keyword evidence="3" id="KW-0256">Endoplasmic reticulum</keyword>
<keyword evidence="11" id="KW-1185">Reference proteome</keyword>
<comment type="subcellular location">
    <subcellularLocation>
        <location evidence="1">Endoplasmic reticulum membrane</location>
        <topology evidence="1">Multi-pass membrane protein</topology>
    </subcellularLocation>
</comment>
<dbReference type="GO" id="GO:0005789">
    <property type="term" value="C:endoplasmic reticulum membrane"/>
    <property type="evidence" value="ECO:0007669"/>
    <property type="project" value="UniProtKB-SubCell"/>
</dbReference>
<dbReference type="PANTHER" id="PTHR21212">
    <property type="entry name" value="BERNARDINELLI-SEIP CONGENITAL LIPODYSTROPHY 2 HOMOLOG BSCL2 PROTEIN"/>
    <property type="match status" value="1"/>
</dbReference>
<feature type="transmembrane region" description="Helical" evidence="8">
    <location>
        <begin position="82"/>
        <end position="111"/>
    </location>
</feature>
<dbReference type="AlphaFoldDB" id="A0ABC8SRP5"/>
<gene>
    <name evidence="9" type="ORF">ILEXP_LOCUS28521</name>
    <name evidence="10" type="ORF">ILEXP_LOCUS31135</name>
</gene>
<dbReference type="EMBL" id="CAUOFW020003835">
    <property type="protein sequence ID" value="CAK9162272.1"/>
    <property type="molecule type" value="Genomic_DNA"/>
</dbReference>
<dbReference type="EMBL" id="CAUOFW020003409">
    <property type="protein sequence ID" value="CAK9159814.1"/>
    <property type="molecule type" value="Genomic_DNA"/>
</dbReference>
<dbReference type="GO" id="GO:0006629">
    <property type="term" value="P:lipid metabolic process"/>
    <property type="evidence" value="ECO:0007669"/>
    <property type="project" value="UniProtKB-KW"/>
</dbReference>
<evidence type="ECO:0000256" key="2">
    <source>
        <dbReference type="ARBA" id="ARBA00022692"/>
    </source>
</evidence>
<comment type="caution">
    <text evidence="9">The sequence shown here is derived from an EMBL/GenBank/DDBJ whole genome shotgun (WGS) entry which is preliminary data.</text>
</comment>
<proteinExistence type="predicted"/>
<dbReference type="Proteomes" id="UP001642360">
    <property type="component" value="Unassembled WGS sequence"/>
</dbReference>
<dbReference type="PANTHER" id="PTHR21212:SF5">
    <property type="entry name" value="SEIPIN-1"/>
    <property type="match status" value="1"/>
</dbReference>
<dbReference type="CDD" id="cd23995">
    <property type="entry name" value="Seipin_BSCL2_like"/>
    <property type="match status" value="1"/>
</dbReference>
<reference evidence="9 11" key="1">
    <citation type="submission" date="2024-02" db="EMBL/GenBank/DDBJ databases">
        <authorList>
            <person name="Vignale AGUSTIN F."/>
            <person name="Sosa J E."/>
            <person name="Modenutti C."/>
        </authorList>
    </citation>
    <scope>NUCLEOTIDE SEQUENCE [LARGE SCALE GENOMIC DNA]</scope>
</reference>
<evidence type="ECO:0000256" key="4">
    <source>
        <dbReference type="ARBA" id="ARBA00022989"/>
    </source>
</evidence>
<evidence type="ECO:0000256" key="5">
    <source>
        <dbReference type="ARBA" id="ARBA00023098"/>
    </source>
</evidence>
<sequence>MMEEEEKVEDFFPIPNPSAWFMKFVSLQVEILYNSLVPLTSPIFSLLYLASESCRRTEKAKERFESIVHGCSLFLRKIGLGFLGAVYVCIVLTMLMFLAVILGVGLVNLWVEEPVFMRESLHFDYTDIHPEAVFPLRSDDGGFGGFIKRKKMGVPVGHTFFVRLVLLMPESDFNLEIGVFQVTAELISTNGVVVAKSGQPSMLHFRSFPIRLMRTLLMSIPVLLGIAAETQKISIPIVKHKEGCPRTEAIRITLIPRAGTSSPPQLYEAEVILNSQLPWRKEFVRCWKWTFYVWTSLYVYLFLLIVLVSCFRPLLFLAITGTTATTRRFREKDLTVVTAKGSRERAKIEREVSETLRRWQQHRGKRKAMLLHGFLPETVGLSASSISVTREDTSTSVEEDAGDLESVSWGG</sequence>